<reference evidence="1 2" key="1">
    <citation type="submission" date="2018-09" db="EMBL/GenBank/DDBJ databases">
        <title>Murine metabolic-syndrome-specific gut microbial biobank.</title>
        <authorList>
            <person name="Liu C."/>
        </authorList>
    </citation>
    <scope>NUCLEOTIDE SEQUENCE [LARGE SCALE GENOMIC DNA]</scope>
    <source>
        <strain evidence="1 2">0.1xD8-82</strain>
    </source>
</reference>
<evidence type="ECO:0000313" key="1">
    <source>
        <dbReference type="EMBL" id="RKI93336.1"/>
    </source>
</evidence>
<dbReference type="InterPro" id="IPR009078">
    <property type="entry name" value="Ferritin-like_SF"/>
</dbReference>
<protein>
    <recommendedName>
        <fullName evidence="3">Ferritin-like domain-containing protein</fullName>
    </recommendedName>
</protein>
<dbReference type="InterPro" id="IPR012348">
    <property type="entry name" value="RNR-like"/>
</dbReference>
<dbReference type="Proteomes" id="UP000280696">
    <property type="component" value="Unassembled WGS sequence"/>
</dbReference>
<accession>A0A3A9B1L4</accession>
<keyword evidence="2" id="KW-1185">Reference proteome</keyword>
<dbReference type="Gene3D" id="1.10.620.20">
    <property type="entry name" value="Ribonucleotide Reductase, subunit A"/>
    <property type="match status" value="1"/>
</dbReference>
<gene>
    <name evidence="1" type="ORF">D7V94_04600</name>
</gene>
<proteinExistence type="predicted"/>
<comment type="caution">
    <text evidence="1">The sequence shown here is derived from an EMBL/GenBank/DDBJ whole genome shotgun (WGS) entry which is preliminary data.</text>
</comment>
<dbReference type="EMBL" id="RAYQ01000003">
    <property type="protein sequence ID" value="RKI93336.1"/>
    <property type="molecule type" value="Genomic_DNA"/>
</dbReference>
<sequence length="246" mass="28988">MVDFKKSKMNGFSYKEWNDYFSRNDKQKLKIDFSQEENLSETVKKRIFPSIREFQRGEGSDGGYLMKTVECFAVRHKVPEYKGAMRWFVREENQHSTYLKTYMDFHHIQAKESPFLDRVFRKLRHLGGIRCEVTVLVTAEMIALTYYDALSKNTDSAVLKSICAQMLHDEIPHVMFQSYTLSHFKNNLPDKWIRIILMEATLLFVWGAFHNVYRAGGYDFGTFLKENMGYLHQSMELTDRKPVMPG</sequence>
<dbReference type="GO" id="GO:0016491">
    <property type="term" value="F:oxidoreductase activity"/>
    <property type="evidence" value="ECO:0007669"/>
    <property type="project" value="InterPro"/>
</dbReference>
<organism evidence="1 2">
    <name type="scientific">Parablautia intestinalis</name>
    <dbReference type="NCBI Taxonomy" id="2320100"/>
    <lineage>
        <taxon>Bacteria</taxon>
        <taxon>Bacillati</taxon>
        <taxon>Bacillota</taxon>
        <taxon>Clostridia</taxon>
        <taxon>Lachnospirales</taxon>
        <taxon>Lachnospiraceae</taxon>
        <taxon>Parablautia</taxon>
    </lineage>
</organism>
<name>A0A3A9B1L4_9FIRM</name>
<evidence type="ECO:0008006" key="3">
    <source>
        <dbReference type="Google" id="ProtNLM"/>
    </source>
</evidence>
<dbReference type="AlphaFoldDB" id="A0A3A9B1L4"/>
<dbReference type="OrthoDB" id="268439at2"/>
<dbReference type="RefSeq" id="WP_120467385.1">
    <property type="nucleotide sequence ID" value="NZ_RAYQ01000003.1"/>
</dbReference>
<dbReference type="SUPFAM" id="SSF47240">
    <property type="entry name" value="Ferritin-like"/>
    <property type="match status" value="1"/>
</dbReference>
<evidence type="ECO:0000313" key="2">
    <source>
        <dbReference type="Proteomes" id="UP000280696"/>
    </source>
</evidence>